<protein>
    <recommendedName>
        <fullName evidence="3">DUF945 domain-containing protein</fullName>
    </recommendedName>
</protein>
<dbReference type="EMBL" id="MSCH01000003">
    <property type="protein sequence ID" value="PQJ52367.1"/>
    <property type="molecule type" value="Genomic_DNA"/>
</dbReference>
<dbReference type="InterPro" id="IPR010352">
    <property type="entry name" value="DUF945"/>
</dbReference>
<name>A0A2S7UR09_9GAMM</name>
<gene>
    <name evidence="1" type="ORF">BTO11_01000</name>
</gene>
<evidence type="ECO:0008006" key="3">
    <source>
        <dbReference type="Google" id="ProtNLM"/>
    </source>
</evidence>
<dbReference type="AlphaFoldDB" id="A0A2S7UR09"/>
<proteinExistence type="predicted"/>
<sequence>MKKLILSSAIVLSALGLISAKLITYKTAEQLTSVVGGINDIPGYSASLSDMQTGWFSTRGKIAVELAPEALMNLIGERSSFDFNTVKFDIDFTTNSGLVNGSGLNLINIKLEVAGEALREYFTWEKDAPLYYFDGKVGVLGGLSYQEKISNFEFHAPKSGVGISLTGYLGQGETVGNQLVHHSELNNISYYGADFNGEAINLVADLQVPRNIFALLANTSFYDSLLTVSVESSQAEFTVKGQQYSLSIEGLVTEIVSDLDETTRILNSGMDYQFKALSINDWQASDFEFNTQFNNLDSKFFDGLNVIVNDKTGVNKDMNLHRIYGFVEDNLLLLLAPDPELNITKLSGTIPEGSFDLQLNSKISDVRTLPTELNNMTFWGSHLIADSRLELDAEVLNLFLNSAMNQRLMNNSEVINQDISREEISRQVEQEISTILEMLVRQGFIVIKGEKYFTEFTLKDKVADINGIKIPLFF</sequence>
<evidence type="ECO:0000313" key="1">
    <source>
        <dbReference type="EMBL" id="PQJ52367.1"/>
    </source>
</evidence>
<comment type="caution">
    <text evidence="1">The sequence shown here is derived from an EMBL/GenBank/DDBJ whole genome shotgun (WGS) entry which is preliminary data.</text>
</comment>
<evidence type="ECO:0000313" key="2">
    <source>
        <dbReference type="Proteomes" id="UP000239007"/>
    </source>
</evidence>
<dbReference type="OrthoDB" id="6320601at2"/>
<accession>A0A2S7UR09</accession>
<reference evidence="1 2" key="1">
    <citation type="submission" date="2016-12" db="EMBL/GenBank/DDBJ databases">
        <title>Diversity of luminous bacteria.</title>
        <authorList>
            <person name="Yoshizawa S."/>
            <person name="Kogure K."/>
        </authorList>
    </citation>
    <scope>NUCLEOTIDE SEQUENCE [LARGE SCALE GENOMIC DNA]</scope>
    <source>
        <strain evidence="1 2">SA4-48</strain>
    </source>
</reference>
<dbReference type="RefSeq" id="WP_105050826.1">
    <property type="nucleotide sequence ID" value="NZ_BMYG01000005.1"/>
</dbReference>
<keyword evidence="2" id="KW-1185">Reference proteome</keyword>
<organism evidence="1 2">
    <name type="scientific">Psychrosphaera saromensis</name>
    <dbReference type="NCBI Taxonomy" id="716813"/>
    <lineage>
        <taxon>Bacteria</taxon>
        <taxon>Pseudomonadati</taxon>
        <taxon>Pseudomonadota</taxon>
        <taxon>Gammaproteobacteria</taxon>
        <taxon>Alteromonadales</taxon>
        <taxon>Pseudoalteromonadaceae</taxon>
        <taxon>Psychrosphaera</taxon>
    </lineage>
</organism>
<dbReference type="Proteomes" id="UP000239007">
    <property type="component" value="Unassembled WGS sequence"/>
</dbReference>
<dbReference type="Pfam" id="PF06097">
    <property type="entry name" value="DUF945"/>
    <property type="match status" value="1"/>
</dbReference>